<keyword evidence="8 9" id="KW-0807">Transducer</keyword>
<evidence type="ECO:0000256" key="1">
    <source>
        <dbReference type="ARBA" id="ARBA00004141"/>
    </source>
</evidence>
<comment type="subcellular location">
    <subcellularLocation>
        <location evidence="1">Membrane</location>
        <topology evidence="1">Multi-pass membrane protein</topology>
    </subcellularLocation>
</comment>
<feature type="domain" description="G-protein coupled receptors family 1 profile" evidence="11">
    <location>
        <begin position="48"/>
        <end position="335"/>
    </location>
</feature>
<dbReference type="GO" id="GO:0004930">
    <property type="term" value="F:G protein-coupled receptor activity"/>
    <property type="evidence" value="ECO:0007669"/>
    <property type="project" value="UniProtKB-KW"/>
</dbReference>
<dbReference type="GO" id="GO:0005886">
    <property type="term" value="C:plasma membrane"/>
    <property type="evidence" value="ECO:0007669"/>
    <property type="project" value="TreeGrafter"/>
</dbReference>
<name>A0A9Q0M3R1_BLOTA</name>
<keyword evidence="4 10" id="KW-1133">Transmembrane helix</keyword>
<protein>
    <recommendedName>
        <fullName evidence="11">G-protein coupled receptors family 1 profile domain-containing protein</fullName>
    </recommendedName>
</protein>
<keyword evidence="6 10" id="KW-0472">Membrane</keyword>
<evidence type="ECO:0000259" key="11">
    <source>
        <dbReference type="PROSITE" id="PS50262"/>
    </source>
</evidence>
<dbReference type="SUPFAM" id="SSF81321">
    <property type="entry name" value="Family A G protein-coupled receptor-like"/>
    <property type="match status" value="1"/>
</dbReference>
<feature type="transmembrane region" description="Helical" evidence="10">
    <location>
        <begin position="125"/>
        <end position="146"/>
    </location>
</feature>
<dbReference type="Gene3D" id="1.20.1070.10">
    <property type="entry name" value="Rhodopsin 7-helix transmembrane proteins"/>
    <property type="match status" value="1"/>
</dbReference>
<sequence length="335" mass="38886">MSYHVNYTSNNSEIIRLAMQFNRQQALTFQEWMVILMYGLIVIVSLFGNLIVCKVILCQHSMRKRTTNVFIANLTISDLLMTIFTIPMFIGKLLLLSIISETFLYSFTVRNIMNNWPFGQILCKMLPLVQAISVYVSVISMVMIAIDRYQALVRPFKNRINRQVSRPIMIGAIWFISTLFAIPNSIFNTVVEIKMLNTIIPINNDSTRHTIGTDNDEVLFRCKTVYPDDSHMYYQRLLTCLAFSTQFFIPLMIVAVCYTIIGLKISKRTCIGETTVEQAHSHLCAKRKTIKMLVFVVVVFACCWMPYNLLYIFKDFYDIDFSLSAHYITHWLAMR</sequence>
<dbReference type="Proteomes" id="UP001142055">
    <property type="component" value="Chromosome 2"/>
</dbReference>
<evidence type="ECO:0000256" key="4">
    <source>
        <dbReference type="ARBA" id="ARBA00022989"/>
    </source>
</evidence>
<evidence type="ECO:0000313" key="13">
    <source>
        <dbReference type="Proteomes" id="UP001142055"/>
    </source>
</evidence>
<evidence type="ECO:0000256" key="3">
    <source>
        <dbReference type="ARBA" id="ARBA00022692"/>
    </source>
</evidence>
<feature type="transmembrane region" description="Helical" evidence="10">
    <location>
        <begin position="35"/>
        <end position="58"/>
    </location>
</feature>
<proteinExistence type="inferred from homology"/>
<dbReference type="AlphaFoldDB" id="A0A9Q0M3R1"/>
<feature type="transmembrane region" description="Helical" evidence="10">
    <location>
        <begin position="79"/>
        <end position="105"/>
    </location>
</feature>
<evidence type="ECO:0000256" key="9">
    <source>
        <dbReference type="RuleBase" id="RU000688"/>
    </source>
</evidence>
<dbReference type="PROSITE" id="PS00237">
    <property type="entry name" value="G_PROTEIN_RECEP_F1_1"/>
    <property type="match status" value="1"/>
</dbReference>
<feature type="transmembrane region" description="Helical" evidence="10">
    <location>
        <begin position="167"/>
        <end position="187"/>
    </location>
</feature>
<dbReference type="EMBL" id="JAPWDV010000002">
    <property type="protein sequence ID" value="KAJ6218746.1"/>
    <property type="molecule type" value="Genomic_DNA"/>
</dbReference>
<evidence type="ECO:0000256" key="2">
    <source>
        <dbReference type="ARBA" id="ARBA00010663"/>
    </source>
</evidence>
<evidence type="ECO:0000256" key="10">
    <source>
        <dbReference type="SAM" id="Phobius"/>
    </source>
</evidence>
<dbReference type="Pfam" id="PF00001">
    <property type="entry name" value="7tm_1"/>
    <property type="match status" value="1"/>
</dbReference>
<accession>A0A9Q0M3R1</accession>
<evidence type="ECO:0000256" key="7">
    <source>
        <dbReference type="ARBA" id="ARBA00023170"/>
    </source>
</evidence>
<keyword evidence="13" id="KW-1185">Reference proteome</keyword>
<dbReference type="PANTHER" id="PTHR45695">
    <property type="entry name" value="LEUCOKININ RECEPTOR-RELATED"/>
    <property type="match status" value="1"/>
</dbReference>
<evidence type="ECO:0000256" key="6">
    <source>
        <dbReference type="ARBA" id="ARBA00023136"/>
    </source>
</evidence>
<keyword evidence="7 9" id="KW-0675">Receptor</keyword>
<feature type="transmembrane region" description="Helical" evidence="10">
    <location>
        <begin position="292"/>
        <end position="313"/>
    </location>
</feature>
<dbReference type="PROSITE" id="PS50262">
    <property type="entry name" value="G_PROTEIN_RECEP_F1_2"/>
    <property type="match status" value="1"/>
</dbReference>
<dbReference type="InterPro" id="IPR017452">
    <property type="entry name" value="GPCR_Rhodpsn_7TM"/>
</dbReference>
<gene>
    <name evidence="12" type="ORF">RDWZM_004558</name>
</gene>
<comment type="caution">
    <text evidence="12">The sequence shown here is derived from an EMBL/GenBank/DDBJ whole genome shotgun (WGS) entry which is preliminary data.</text>
</comment>
<reference evidence="12" key="1">
    <citation type="submission" date="2022-12" db="EMBL/GenBank/DDBJ databases">
        <title>Genome assemblies of Blomia tropicalis.</title>
        <authorList>
            <person name="Cui Y."/>
        </authorList>
    </citation>
    <scope>NUCLEOTIDE SEQUENCE</scope>
    <source>
        <tissue evidence="12">Adult mites</tissue>
    </source>
</reference>
<keyword evidence="3 9" id="KW-0812">Transmembrane</keyword>
<dbReference type="InterPro" id="IPR000276">
    <property type="entry name" value="GPCR_Rhodpsn"/>
</dbReference>
<organism evidence="12 13">
    <name type="scientific">Blomia tropicalis</name>
    <name type="common">Mite</name>
    <dbReference type="NCBI Taxonomy" id="40697"/>
    <lineage>
        <taxon>Eukaryota</taxon>
        <taxon>Metazoa</taxon>
        <taxon>Ecdysozoa</taxon>
        <taxon>Arthropoda</taxon>
        <taxon>Chelicerata</taxon>
        <taxon>Arachnida</taxon>
        <taxon>Acari</taxon>
        <taxon>Acariformes</taxon>
        <taxon>Sarcoptiformes</taxon>
        <taxon>Astigmata</taxon>
        <taxon>Glycyphagoidea</taxon>
        <taxon>Echimyopodidae</taxon>
        <taxon>Blomia</taxon>
    </lineage>
</organism>
<evidence type="ECO:0000256" key="5">
    <source>
        <dbReference type="ARBA" id="ARBA00023040"/>
    </source>
</evidence>
<keyword evidence="5 9" id="KW-0297">G-protein coupled receptor</keyword>
<dbReference type="PRINTS" id="PR00237">
    <property type="entry name" value="GPCRRHODOPSN"/>
</dbReference>
<comment type="similarity">
    <text evidence="2 9">Belongs to the G-protein coupled receptor 1 family.</text>
</comment>
<feature type="transmembrane region" description="Helical" evidence="10">
    <location>
        <begin position="233"/>
        <end position="261"/>
    </location>
</feature>
<evidence type="ECO:0000313" key="12">
    <source>
        <dbReference type="EMBL" id="KAJ6218746.1"/>
    </source>
</evidence>
<evidence type="ECO:0000256" key="8">
    <source>
        <dbReference type="ARBA" id="ARBA00023224"/>
    </source>
</evidence>
<dbReference type="PANTHER" id="PTHR45695:SF22">
    <property type="entry name" value="G-PROTEIN COUPLED RECEPTORS FAMILY 1 PROFILE DOMAIN-CONTAINING PROTEIN"/>
    <property type="match status" value="1"/>
</dbReference>